<feature type="compositionally biased region" description="Basic and acidic residues" evidence="1">
    <location>
        <begin position="288"/>
        <end position="309"/>
    </location>
</feature>
<reference evidence="2" key="2">
    <citation type="submission" date="2013-09" db="EMBL/GenBank/DDBJ databases">
        <title>Draft genome sequence of Anaerotruncus colihominis(DSM 17241).</title>
        <authorList>
            <person name="Sudarsanam P."/>
            <person name="Ley R."/>
            <person name="Guruge J."/>
            <person name="Turnbaugh P.J."/>
            <person name="Mahowald M."/>
            <person name="Liep D."/>
            <person name="Gordon J."/>
        </authorList>
    </citation>
    <scope>NUCLEOTIDE SEQUENCE</scope>
    <source>
        <strain evidence="2">DSM 17241</strain>
    </source>
</reference>
<dbReference type="HOGENOM" id="CLU_069333_0_0_9"/>
<feature type="region of interest" description="Disordered" evidence="1">
    <location>
        <begin position="260"/>
        <end position="325"/>
    </location>
</feature>
<evidence type="ECO:0000313" key="3">
    <source>
        <dbReference type="Proteomes" id="UP000003803"/>
    </source>
</evidence>
<feature type="region of interest" description="Disordered" evidence="1">
    <location>
        <begin position="56"/>
        <end position="139"/>
    </location>
</feature>
<feature type="compositionally biased region" description="Basic and acidic residues" evidence="1">
    <location>
        <begin position="260"/>
        <end position="272"/>
    </location>
</feature>
<evidence type="ECO:0008006" key="4">
    <source>
        <dbReference type="Google" id="ProtNLM"/>
    </source>
</evidence>
<evidence type="ECO:0000256" key="1">
    <source>
        <dbReference type="SAM" id="MobiDB-lite"/>
    </source>
</evidence>
<feature type="compositionally biased region" description="Basic and acidic residues" evidence="1">
    <location>
        <begin position="113"/>
        <end position="139"/>
    </location>
</feature>
<proteinExistence type="predicted"/>
<dbReference type="eggNOG" id="ENOG502ZA08">
    <property type="taxonomic scope" value="Bacteria"/>
</dbReference>
<dbReference type="EMBL" id="ABGD02000007">
    <property type="protein sequence ID" value="EDS12140.1"/>
    <property type="molecule type" value="Genomic_DNA"/>
</dbReference>
<organism evidence="2 3">
    <name type="scientific">Anaerotruncus colihominis DSM 17241</name>
    <dbReference type="NCBI Taxonomy" id="445972"/>
    <lineage>
        <taxon>Bacteria</taxon>
        <taxon>Bacillati</taxon>
        <taxon>Bacillota</taxon>
        <taxon>Clostridia</taxon>
        <taxon>Eubacteriales</taxon>
        <taxon>Oscillospiraceae</taxon>
        <taxon>Anaerotruncus</taxon>
    </lineage>
</organism>
<dbReference type="AlphaFoldDB" id="B0P894"/>
<protein>
    <recommendedName>
        <fullName evidence="4">PcfK-like protein</fullName>
    </recommendedName>
</protein>
<sequence length="325" mass="36067">MERVITACSMPFFAKGDFTMGVFSEIVMEQQNSMFDSSAAFEDDEAFELEEMESLPVPPVGTDTVPVSAASVSAGETASADAEEEPVDEVASDGEEKSAEEGNSAQPPAAEDEEKKRAEHEAAEAQRKAEFDAKQQAKKAAEQEQIARLEAMSDEEVIAASTQRVSTDVEKLTRRNMKECVSEHIQMLCMEDTAFARLTMHPKKNMIRCFQYINRKAWDYVQDELKASGTHPGPGQQTYGCDVPDDMCYQWAEDYFRDPDAKEDHEDEEKFVPKPYAGKSSAKSKPKKAAEKKKTEPKAAPKQEEKKPSQDGQMSLLDFGMAKAG</sequence>
<accession>B0P894</accession>
<name>B0P894_9FIRM</name>
<evidence type="ECO:0000313" key="2">
    <source>
        <dbReference type="EMBL" id="EDS12140.1"/>
    </source>
</evidence>
<comment type="caution">
    <text evidence="2">The sequence shown here is derived from an EMBL/GenBank/DDBJ whole genome shotgun (WGS) entry which is preliminary data.</text>
</comment>
<reference evidence="2" key="1">
    <citation type="submission" date="2007-11" db="EMBL/GenBank/DDBJ databases">
        <authorList>
            <person name="Fulton L."/>
            <person name="Clifton S."/>
            <person name="Fulton B."/>
            <person name="Xu J."/>
            <person name="Minx P."/>
            <person name="Pepin K.H."/>
            <person name="Johnson M."/>
            <person name="Thiruvilangam P."/>
            <person name="Bhonagiri V."/>
            <person name="Nash W.E."/>
            <person name="Mardis E.R."/>
            <person name="Wilson R.K."/>
        </authorList>
    </citation>
    <scope>NUCLEOTIDE SEQUENCE [LARGE SCALE GENOMIC DNA]</scope>
    <source>
        <strain evidence="2">DSM 17241</strain>
    </source>
</reference>
<gene>
    <name evidence="2" type="ORF">ANACOL_00983</name>
</gene>
<keyword evidence="3" id="KW-1185">Reference proteome</keyword>
<dbReference type="Proteomes" id="UP000003803">
    <property type="component" value="Unassembled WGS sequence"/>
</dbReference>
<feature type="compositionally biased region" description="Acidic residues" evidence="1">
    <location>
        <begin position="81"/>
        <end position="93"/>
    </location>
</feature>